<gene>
    <name evidence="1" type="ORF">LMG032447_01460</name>
</gene>
<comment type="caution">
    <text evidence="1">The sequence shown here is derived from an EMBL/GenBank/DDBJ whole genome shotgun (WGS) entry which is preliminary data.</text>
</comment>
<protein>
    <submittedName>
        <fullName evidence="1">Uncharacterized protein</fullName>
    </submittedName>
</protein>
<name>A0ABM9D5M4_9LACO</name>
<accession>A0ABM9D5M4</accession>
<reference evidence="1" key="1">
    <citation type="submission" date="2022-03" db="EMBL/GenBank/DDBJ databases">
        <authorList>
            <person name="Hettiarachchi G."/>
        </authorList>
    </citation>
    <scope>NUCLEOTIDE SEQUENCE</scope>
    <source>
        <strain evidence="1">LMG 32447</strain>
    </source>
</reference>
<organism evidence="1 2">
    <name type="scientific">Convivina praedatoris</name>
    <dbReference type="NCBI Taxonomy" id="2880963"/>
    <lineage>
        <taxon>Bacteria</taxon>
        <taxon>Bacillati</taxon>
        <taxon>Bacillota</taxon>
        <taxon>Bacilli</taxon>
        <taxon>Lactobacillales</taxon>
        <taxon>Lactobacillaceae</taxon>
        <taxon>Convivina</taxon>
    </lineage>
</organism>
<dbReference type="RefSeq" id="WP_248706775.1">
    <property type="nucleotide sequence ID" value="NZ_CAKOET010000006.1"/>
</dbReference>
<dbReference type="EMBL" id="CAKOEU010000008">
    <property type="protein sequence ID" value="CAH1857153.1"/>
    <property type="molecule type" value="Genomic_DNA"/>
</dbReference>
<evidence type="ECO:0000313" key="2">
    <source>
        <dbReference type="Proteomes" id="UP000838102"/>
    </source>
</evidence>
<evidence type="ECO:0000313" key="1">
    <source>
        <dbReference type="EMBL" id="CAH1857153.1"/>
    </source>
</evidence>
<dbReference type="Proteomes" id="UP000838102">
    <property type="component" value="Unassembled WGS sequence"/>
</dbReference>
<keyword evidence="2" id="KW-1185">Reference proteome</keyword>
<sequence length="49" mass="5658">MLIDKKRVIKLLDLGDIAGFRIGRTKEYPDGLTLIVKLKRTRRKSQSSE</sequence>
<proteinExistence type="predicted"/>